<dbReference type="Gene3D" id="2.60.120.180">
    <property type="match status" value="1"/>
</dbReference>
<gene>
    <name evidence="3" type="ORF">B0T16DRAFT_304685</name>
</gene>
<dbReference type="InterPro" id="IPR013319">
    <property type="entry name" value="GH11/12"/>
</dbReference>
<dbReference type="AlphaFoldDB" id="A0AA40CT49"/>
<reference evidence="3" key="1">
    <citation type="submission" date="2023-06" db="EMBL/GenBank/DDBJ databases">
        <title>Genome-scale phylogeny and comparative genomics of the fungal order Sordariales.</title>
        <authorList>
            <consortium name="Lawrence Berkeley National Laboratory"/>
            <person name="Hensen N."/>
            <person name="Bonometti L."/>
            <person name="Westerberg I."/>
            <person name="Brannstrom I.O."/>
            <person name="Guillou S."/>
            <person name="Cros-Aarteil S."/>
            <person name="Calhoun S."/>
            <person name="Haridas S."/>
            <person name="Kuo A."/>
            <person name="Mondo S."/>
            <person name="Pangilinan J."/>
            <person name="Riley R."/>
            <person name="Labutti K."/>
            <person name="Andreopoulos B."/>
            <person name="Lipzen A."/>
            <person name="Chen C."/>
            <person name="Yanf M."/>
            <person name="Daum C."/>
            <person name="Ng V."/>
            <person name="Clum A."/>
            <person name="Steindorff A."/>
            <person name="Ohm R."/>
            <person name="Martin F."/>
            <person name="Silar P."/>
            <person name="Natvig D."/>
            <person name="Lalanne C."/>
            <person name="Gautier V."/>
            <person name="Ament-Velasquez S.L."/>
            <person name="Kruys A."/>
            <person name="Hutchinson M.I."/>
            <person name="Powell A.J."/>
            <person name="Barry K."/>
            <person name="Miller A.N."/>
            <person name="Grigoriev I.V."/>
            <person name="Debuchy R."/>
            <person name="Gladieux P."/>
            <person name="Thoren M.H."/>
            <person name="Johannesson H."/>
        </authorList>
    </citation>
    <scope>NUCLEOTIDE SEQUENCE</scope>
    <source>
        <strain evidence="3">SMH2532-1</strain>
    </source>
</reference>
<keyword evidence="2" id="KW-0119">Carbohydrate metabolism</keyword>
<dbReference type="EMBL" id="JAULSV010000003">
    <property type="protein sequence ID" value="KAK0648139.1"/>
    <property type="molecule type" value="Genomic_DNA"/>
</dbReference>
<dbReference type="InterPro" id="IPR013320">
    <property type="entry name" value="ConA-like_dom_sf"/>
</dbReference>
<dbReference type="GO" id="GO:0008810">
    <property type="term" value="F:cellulase activity"/>
    <property type="evidence" value="ECO:0007669"/>
    <property type="project" value="InterPro"/>
</dbReference>
<name>A0AA40CT49_9PEZI</name>
<dbReference type="PANTHER" id="PTHR34002:SF11">
    <property type="entry name" value="CONCANAVALIN A-LIKE LECTIN_GLUCANASE"/>
    <property type="match status" value="1"/>
</dbReference>
<keyword evidence="4" id="KW-1185">Reference proteome</keyword>
<comment type="caution">
    <text evidence="3">The sequence shown here is derived from an EMBL/GenBank/DDBJ whole genome shotgun (WGS) entry which is preliminary data.</text>
</comment>
<evidence type="ECO:0000256" key="1">
    <source>
        <dbReference type="ARBA" id="ARBA00005519"/>
    </source>
</evidence>
<keyword evidence="2" id="KW-0624">Polysaccharide degradation</keyword>
<feature type="non-terminal residue" evidence="3">
    <location>
        <position position="223"/>
    </location>
</feature>
<feature type="non-terminal residue" evidence="3">
    <location>
        <position position="1"/>
    </location>
</feature>
<dbReference type="Proteomes" id="UP001174936">
    <property type="component" value="Unassembled WGS sequence"/>
</dbReference>
<keyword evidence="2" id="KW-0378">Hydrolase</keyword>
<dbReference type="InterPro" id="IPR002594">
    <property type="entry name" value="GH12"/>
</dbReference>
<evidence type="ECO:0000256" key="2">
    <source>
        <dbReference type="RuleBase" id="RU361163"/>
    </source>
</evidence>
<organism evidence="3 4">
    <name type="scientific">Cercophora newfieldiana</name>
    <dbReference type="NCBI Taxonomy" id="92897"/>
    <lineage>
        <taxon>Eukaryota</taxon>
        <taxon>Fungi</taxon>
        <taxon>Dikarya</taxon>
        <taxon>Ascomycota</taxon>
        <taxon>Pezizomycotina</taxon>
        <taxon>Sordariomycetes</taxon>
        <taxon>Sordariomycetidae</taxon>
        <taxon>Sordariales</taxon>
        <taxon>Lasiosphaeriaceae</taxon>
        <taxon>Cercophora</taxon>
    </lineage>
</organism>
<proteinExistence type="inferred from homology"/>
<evidence type="ECO:0000313" key="3">
    <source>
        <dbReference type="EMBL" id="KAK0648139.1"/>
    </source>
</evidence>
<keyword evidence="2" id="KW-0326">Glycosidase</keyword>
<comment type="similarity">
    <text evidence="1 2">Belongs to the glycosyl hydrolase 12 (cellulase H) family.</text>
</comment>
<dbReference type="GO" id="GO:0000272">
    <property type="term" value="P:polysaccharide catabolic process"/>
    <property type="evidence" value="ECO:0007669"/>
    <property type="project" value="UniProtKB-KW"/>
</dbReference>
<protein>
    <submittedName>
        <fullName evidence="3">Concanavalin A-like lectin/glucanase domain-containing protein</fullName>
    </submittedName>
</protein>
<sequence>NNTFCANAWNSDDSGYQCISVGDDQKSFAATSHWTSDSSKVKSYPHVKLGSAQLPISFQNIRSFHVSAEWGLGRSSSRTGKPSDLTVDAAGLTKTRCVANVALDIWADTDPALASNESAAGIEIMVWLGVMGTVQPLGWGTGKSPWEATLGDDHFTLFQGSGPRGQNVLSWMPDTNKTRFDHDLSPLVEFLWKNDLVPRDTYVGTVAFGMESFFSTDPITLSA</sequence>
<accession>A0AA40CT49</accession>
<dbReference type="SUPFAM" id="SSF49899">
    <property type="entry name" value="Concanavalin A-like lectins/glucanases"/>
    <property type="match status" value="1"/>
</dbReference>
<dbReference type="PANTHER" id="PTHR34002">
    <property type="entry name" value="BLR1656 PROTEIN"/>
    <property type="match status" value="1"/>
</dbReference>
<evidence type="ECO:0000313" key="4">
    <source>
        <dbReference type="Proteomes" id="UP001174936"/>
    </source>
</evidence>
<dbReference type="Pfam" id="PF01670">
    <property type="entry name" value="Glyco_hydro_12"/>
    <property type="match status" value="1"/>
</dbReference>